<proteinExistence type="predicted"/>
<dbReference type="AlphaFoldDB" id="A0A1V9Z882"/>
<dbReference type="PROSITE" id="PS50076">
    <property type="entry name" value="DNAJ_2"/>
    <property type="match status" value="1"/>
</dbReference>
<protein>
    <recommendedName>
        <fullName evidence="2">J domain-containing protein</fullName>
    </recommendedName>
</protein>
<dbReference type="CDD" id="cd06257">
    <property type="entry name" value="DnaJ"/>
    <property type="match status" value="1"/>
</dbReference>
<dbReference type="InterPro" id="IPR036869">
    <property type="entry name" value="J_dom_sf"/>
</dbReference>
<accession>A0A1V9Z882</accession>
<reference evidence="3 4" key="1">
    <citation type="journal article" date="2014" name="Genome Biol. Evol.">
        <title>The secreted proteins of Achlya hypogyna and Thraustotheca clavata identify the ancestral oomycete secretome and reveal gene acquisitions by horizontal gene transfer.</title>
        <authorList>
            <person name="Misner I."/>
            <person name="Blouin N."/>
            <person name="Leonard G."/>
            <person name="Richards T.A."/>
            <person name="Lane C.E."/>
        </authorList>
    </citation>
    <scope>NUCLEOTIDE SEQUENCE [LARGE SCALE GENOMIC DNA]</scope>
    <source>
        <strain evidence="3 4">ATCC 48635</strain>
    </source>
</reference>
<organism evidence="3 4">
    <name type="scientific">Achlya hypogyna</name>
    <name type="common">Oomycete</name>
    <name type="synonym">Protoachlya hypogyna</name>
    <dbReference type="NCBI Taxonomy" id="1202772"/>
    <lineage>
        <taxon>Eukaryota</taxon>
        <taxon>Sar</taxon>
        <taxon>Stramenopiles</taxon>
        <taxon>Oomycota</taxon>
        <taxon>Saprolegniomycetes</taxon>
        <taxon>Saprolegniales</taxon>
        <taxon>Achlyaceae</taxon>
        <taxon>Achlya</taxon>
    </lineage>
</organism>
<feature type="transmembrane region" description="Helical" evidence="1">
    <location>
        <begin position="152"/>
        <end position="171"/>
    </location>
</feature>
<dbReference type="SMART" id="SM00271">
    <property type="entry name" value="DnaJ"/>
    <property type="match status" value="1"/>
</dbReference>
<keyword evidence="1" id="KW-1133">Transmembrane helix</keyword>
<sequence length="227" mass="25737">MGKAAALAVVAVVAAMAAGFWHAGVLESYYIALLYNDAADASHYEVRPPMPCVGQCPVLQVSTTASVGDITSAYRALSRKYHPDKTKALSPATRDAFVQKFYRITLAYETLSDSERRREYDMAKLRRQQQLRIDPSQTWHSWLWQCVSLETVGYVVAMLGLLTVACDYVFVPMRRLYMAHTRTPSSAHVQQKGTGLYEARVRLQAQYDEQAEQARRQQQRRRLARVS</sequence>
<dbReference type="Proteomes" id="UP000243579">
    <property type="component" value="Unassembled WGS sequence"/>
</dbReference>
<keyword evidence="1" id="KW-0472">Membrane</keyword>
<dbReference type="Pfam" id="PF00226">
    <property type="entry name" value="DnaJ"/>
    <property type="match status" value="1"/>
</dbReference>
<dbReference type="OrthoDB" id="70802at2759"/>
<dbReference type="InterPro" id="IPR001623">
    <property type="entry name" value="DnaJ_domain"/>
</dbReference>
<dbReference type="STRING" id="1202772.A0A1V9Z882"/>
<feature type="domain" description="J" evidence="2">
    <location>
        <begin position="54"/>
        <end position="124"/>
    </location>
</feature>
<comment type="caution">
    <text evidence="3">The sequence shown here is derived from an EMBL/GenBank/DDBJ whole genome shotgun (WGS) entry which is preliminary data.</text>
</comment>
<dbReference type="PRINTS" id="PR00625">
    <property type="entry name" value="JDOMAIN"/>
</dbReference>
<keyword evidence="1" id="KW-0812">Transmembrane</keyword>
<evidence type="ECO:0000313" key="3">
    <source>
        <dbReference type="EMBL" id="OQR94117.1"/>
    </source>
</evidence>
<gene>
    <name evidence="3" type="ORF">ACHHYP_01692</name>
</gene>
<evidence type="ECO:0000256" key="1">
    <source>
        <dbReference type="SAM" id="Phobius"/>
    </source>
</evidence>
<dbReference type="InterPro" id="IPR018253">
    <property type="entry name" value="DnaJ_domain_CS"/>
</dbReference>
<dbReference type="SUPFAM" id="SSF46565">
    <property type="entry name" value="Chaperone J-domain"/>
    <property type="match status" value="1"/>
</dbReference>
<dbReference type="InterPro" id="IPR050817">
    <property type="entry name" value="DjlA_DnaK_co-chaperone"/>
</dbReference>
<dbReference type="PANTHER" id="PTHR24074">
    <property type="entry name" value="CO-CHAPERONE PROTEIN DJLA"/>
    <property type="match status" value="1"/>
</dbReference>
<dbReference type="EMBL" id="JNBR01000375">
    <property type="protein sequence ID" value="OQR94117.1"/>
    <property type="molecule type" value="Genomic_DNA"/>
</dbReference>
<evidence type="ECO:0000259" key="2">
    <source>
        <dbReference type="PROSITE" id="PS50076"/>
    </source>
</evidence>
<dbReference type="PROSITE" id="PS00636">
    <property type="entry name" value="DNAJ_1"/>
    <property type="match status" value="1"/>
</dbReference>
<evidence type="ECO:0000313" key="4">
    <source>
        <dbReference type="Proteomes" id="UP000243579"/>
    </source>
</evidence>
<keyword evidence="4" id="KW-1185">Reference proteome</keyword>
<dbReference type="Gene3D" id="1.10.287.110">
    <property type="entry name" value="DnaJ domain"/>
    <property type="match status" value="1"/>
</dbReference>
<name>A0A1V9Z882_ACHHY</name>